<dbReference type="VEuPathDB" id="VectorBase:AMIN002072"/>
<organism evidence="2 3">
    <name type="scientific">Anopheles minimus</name>
    <dbReference type="NCBI Taxonomy" id="112268"/>
    <lineage>
        <taxon>Eukaryota</taxon>
        <taxon>Metazoa</taxon>
        <taxon>Ecdysozoa</taxon>
        <taxon>Arthropoda</taxon>
        <taxon>Hexapoda</taxon>
        <taxon>Insecta</taxon>
        <taxon>Pterygota</taxon>
        <taxon>Neoptera</taxon>
        <taxon>Endopterygota</taxon>
        <taxon>Diptera</taxon>
        <taxon>Nematocera</taxon>
        <taxon>Culicoidea</taxon>
        <taxon>Culicidae</taxon>
        <taxon>Anophelinae</taxon>
        <taxon>Anopheles</taxon>
    </lineage>
</organism>
<feature type="compositionally biased region" description="Low complexity" evidence="1">
    <location>
        <begin position="353"/>
        <end position="364"/>
    </location>
</feature>
<evidence type="ECO:0000313" key="3">
    <source>
        <dbReference type="Proteomes" id="UP000075920"/>
    </source>
</evidence>
<dbReference type="AlphaFoldDB" id="A0A182VVH7"/>
<feature type="compositionally biased region" description="Polar residues" evidence="1">
    <location>
        <begin position="215"/>
        <end position="227"/>
    </location>
</feature>
<dbReference type="STRING" id="112268.A0A182VVH7"/>
<feature type="region of interest" description="Disordered" evidence="1">
    <location>
        <begin position="576"/>
        <end position="671"/>
    </location>
</feature>
<accession>A0A182VVH7</accession>
<feature type="region of interest" description="Disordered" evidence="1">
    <location>
        <begin position="411"/>
        <end position="440"/>
    </location>
</feature>
<evidence type="ECO:0000313" key="2">
    <source>
        <dbReference type="EnsemblMetazoa" id="AMIN002072-PA"/>
    </source>
</evidence>
<feature type="compositionally biased region" description="Acidic residues" evidence="1">
    <location>
        <begin position="647"/>
        <end position="667"/>
    </location>
</feature>
<dbReference type="EnsemblMetazoa" id="AMIN002072-RA">
    <property type="protein sequence ID" value="AMIN002072-PA"/>
    <property type="gene ID" value="AMIN002072"/>
</dbReference>
<reference evidence="2" key="2">
    <citation type="submission" date="2020-05" db="UniProtKB">
        <authorList>
            <consortium name="EnsemblMetazoa"/>
        </authorList>
    </citation>
    <scope>IDENTIFICATION</scope>
    <source>
        <strain evidence="2">MINIMUS1</strain>
    </source>
</reference>
<evidence type="ECO:0000256" key="1">
    <source>
        <dbReference type="SAM" id="MobiDB-lite"/>
    </source>
</evidence>
<feature type="compositionally biased region" description="Basic and acidic residues" evidence="1">
    <location>
        <begin position="372"/>
        <end position="381"/>
    </location>
</feature>
<feature type="compositionally biased region" description="Acidic residues" evidence="1">
    <location>
        <begin position="421"/>
        <end position="436"/>
    </location>
</feature>
<feature type="compositionally biased region" description="Low complexity" evidence="1">
    <location>
        <begin position="490"/>
        <end position="504"/>
    </location>
</feature>
<feature type="compositionally biased region" description="Basic and acidic residues" evidence="1">
    <location>
        <begin position="505"/>
        <end position="519"/>
    </location>
</feature>
<feature type="region of interest" description="Disordered" evidence="1">
    <location>
        <begin position="107"/>
        <end position="135"/>
    </location>
</feature>
<reference evidence="3" key="1">
    <citation type="submission" date="2013-03" db="EMBL/GenBank/DDBJ databases">
        <title>The Genome Sequence of Anopheles minimus MINIMUS1.</title>
        <authorList>
            <consortium name="The Broad Institute Genomics Platform"/>
            <person name="Neafsey D.E."/>
            <person name="Walton C."/>
            <person name="Walker B."/>
            <person name="Young S.K."/>
            <person name="Zeng Q."/>
            <person name="Gargeya S."/>
            <person name="Fitzgerald M."/>
            <person name="Haas B."/>
            <person name="Abouelleil A."/>
            <person name="Allen A.W."/>
            <person name="Alvarado L."/>
            <person name="Arachchi H.M."/>
            <person name="Berlin A.M."/>
            <person name="Chapman S.B."/>
            <person name="Gainer-Dewar J."/>
            <person name="Goldberg J."/>
            <person name="Griggs A."/>
            <person name="Gujja S."/>
            <person name="Hansen M."/>
            <person name="Howarth C."/>
            <person name="Imamovic A."/>
            <person name="Ireland A."/>
            <person name="Larimer J."/>
            <person name="McCowan C."/>
            <person name="Murphy C."/>
            <person name="Pearson M."/>
            <person name="Poon T.W."/>
            <person name="Priest M."/>
            <person name="Roberts A."/>
            <person name="Saif S."/>
            <person name="Shea T."/>
            <person name="Sisk P."/>
            <person name="Sykes S."/>
            <person name="Wortman J."/>
            <person name="Nusbaum C."/>
            <person name="Birren B."/>
        </authorList>
    </citation>
    <scope>NUCLEOTIDE SEQUENCE [LARGE SCALE GENOMIC DNA]</scope>
    <source>
        <strain evidence="3">MINIMUS1</strain>
    </source>
</reference>
<feature type="compositionally biased region" description="Low complexity" evidence="1">
    <location>
        <begin position="712"/>
        <end position="722"/>
    </location>
</feature>
<feature type="region of interest" description="Disordered" evidence="1">
    <location>
        <begin position="452"/>
        <end position="525"/>
    </location>
</feature>
<keyword evidence="3" id="KW-1185">Reference proteome</keyword>
<feature type="region of interest" description="Disordered" evidence="1">
    <location>
        <begin position="215"/>
        <end position="252"/>
    </location>
</feature>
<feature type="region of interest" description="Disordered" evidence="1">
    <location>
        <begin position="708"/>
        <end position="754"/>
    </location>
</feature>
<feature type="compositionally biased region" description="Low complexity" evidence="1">
    <location>
        <begin position="107"/>
        <end position="119"/>
    </location>
</feature>
<feature type="region of interest" description="Disordered" evidence="1">
    <location>
        <begin position="345"/>
        <end position="381"/>
    </location>
</feature>
<sequence>MSGSLSTMPFSRQYGSFRMSGTSSSTNASGTCLPAGGNGNHRMSHGVISQASRHSSGTENGQVASAARLQMAPLSYRIGNLARQSSNSWITSSSSTTTFAAIRQQKISSQQQLQQEQSSGRPVTTAPVPKQSHTDRCAVHRAAVAAGPAAKKMGEPIGDTPLLQSPRIIARSARIVEPNAWNRRLTTSNFCTMANSTTSQPHHTGNRLLQTSLACRKSPGSSGTSVESIVPKYTRPSGAANGGGASGASGTETTAAQKRTYNAHKPQMRVVSSRTLTNTTGRVGTVAKKATGPTTAQDAEREVSKVLHHHNMRVIDLLNNNHMQQQPNRAGRVIKENNENHQPAVSLTVAPNGGQKQSGPKKGSAIPQRLPLADRDQPTERNRRTLLGECFSSKFPNGLPFEQEFYLRRSGQDSDTAQPLDEVEQDIERDEEGEQAEETHYRLSDAHQRLRKPKKHALLPRRQVGQGGGVTLAGRRVAMTQQDLVHRSRSVSSSDDATPPASDTTHAEERRSVSAIEREHDDEDALYVDFTKVHDPQSEDHLGEEEPPDDAQTSVVEYRNINHSSYYYKFESISAHRKDPSQRKLLQRRPGDAANTGGRQETVRNRYQRSRLGLNRSGACSPDANGNTGREYYDDDEERVQHRDDDAQIEEFEEDEREGEEEEEEESEKSTVYVAVATWVPKCNRLPNESSENNNTICLTLATNGNSEDIDQQQQQQQRQQQPTRIAVAANPTTPTEPTNRTGLPVKAPNNGQL</sequence>
<name>A0A182VVH7_9DIPT</name>
<proteinExistence type="predicted"/>
<protein>
    <submittedName>
        <fullName evidence="2">Uncharacterized protein</fullName>
    </submittedName>
</protein>
<dbReference type="Proteomes" id="UP000075920">
    <property type="component" value="Unassembled WGS sequence"/>
</dbReference>